<proteinExistence type="predicted"/>
<evidence type="ECO:0000256" key="1">
    <source>
        <dbReference type="SAM" id="MobiDB-lite"/>
    </source>
</evidence>
<reference evidence="2" key="1">
    <citation type="journal article" date="2016" name="Nat. Genet.">
        <title>A high-quality carrot genome assembly provides new insights into carotenoid accumulation and asterid genome evolution.</title>
        <authorList>
            <person name="Iorizzo M."/>
            <person name="Ellison S."/>
            <person name="Senalik D."/>
            <person name="Zeng P."/>
            <person name="Satapoomin P."/>
            <person name="Huang J."/>
            <person name="Bowman M."/>
            <person name="Iovene M."/>
            <person name="Sanseverino W."/>
            <person name="Cavagnaro P."/>
            <person name="Yildiz M."/>
            <person name="Macko-Podgorni A."/>
            <person name="Moranska E."/>
            <person name="Grzebelus E."/>
            <person name="Grzebelus D."/>
            <person name="Ashrafi H."/>
            <person name="Zheng Z."/>
            <person name="Cheng S."/>
            <person name="Spooner D."/>
            <person name="Van Deynze A."/>
            <person name="Simon P."/>
        </authorList>
    </citation>
    <scope>NUCLEOTIDE SEQUENCE [LARGE SCALE GENOMIC DNA]</scope>
    <source>
        <tissue evidence="2">Leaf</tissue>
    </source>
</reference>
<accession>A0A161ZHK0</accession>
<gene>
    <name evidence="2" type="ORF">DCAR_023406</name>
</gene>
<dbReference type="EMBL" id="LNRQ01000007">
    <property type="protein sequence ID" value="KZM86272.1"/>
    <property type="molecule type" value="Genomic_DNA"/>
</dbReference>
<dbReference type="Gramene" id="KZM86272">
    <property type="protein sequence ID" value="KZM86272"/>
    <property type="gene ID" value="DCAR_023406"/>
</dbReference>
<organism evidence="2">
    <name type="scientific">Daucus carota subsp. sativus</name>
    <name type="common">Carrot</name>
    <dbReference type="NCBI Taxonomy" id="79200"/>
    <lineage>
        <taxon>Eukaryota</taxon>
        <taxon>Viridiplantae</taxon>
        <taxon>Streptophyta</taxon>
        <taxon>Embryophyta</taxon>
        <taxon>Tracheophyta</taxon>
        <taxon>Spermatophyta</taxon>
        <taxon>Magnoliopsida</taxon>
        <taxon>eudicotyledons</taxon>
        <taxon>Gunneridae</taxon>
        <taxon>Pentapetalae</taxon>
        <taxon>asterids</taxon>
        <taxon>campanulids</taxon>
        <taxon>Apiales</taxon>
        <taxon>Apiaceae</taxon>
        <taxon>Apioideae</taxon>
        <taxon>Scandiceae</taxon>
        <taxon>Daucinae</taxon>
        <taxon>Daucus</taxon>
        <taxon>Daucus sect. Daucus</taxon>
    </lineage>
</organism>
<dbReference type="AlphaFoldDB" id="A0A161ZHK0"/>
<feature type="region of interest" description="Disordered" evidence="1">
    <location>
        <begin position="49"/>
        <end position="73"/>
    </location>
</feature>
<name>A0A161ZHK0_DAUCS</name>
<protein>
    <submittedName>
        <fullName evidence="2">Uncharacterized protein</fullName>
    </submittedName>
</protein>
<comment type="caution">
    <text evidence="2">The sequence shown here is derived from an EMBL/GenBank/DDBJ whole genome shotgun (WGS) entry which is preliminary data.</text>
</comment>
<sequence length="73" mass="8161">MQAIPINEMEQVDTYENEAEYEDGHVEARKGGMQLVTLADVQPLDINPANNFSAATDDDDESDNNINFLDDNE</sequence>
<evidence type="ECO:0000313" key="2">
    <source>
        <dbReference type="EMBL" id="KZM86272.1"/>
    </source>
</evidence>